<dbReference type="PANTHER" id="PTHR30154">
    <property type="entry name" value="LEUCINE-RESPONSIVE REGULATORY PROTEIN"/>
    <property type="match status" value="1"/>
</dbReference>
<evidence type="ECO:0000256" key="1">
    <source>
        <dbReference type="ARBA" id="ARBA00023015"/>
    </source>
</evidence>
<dbReference type="InterPro" id="IPR019888">
    <property type="entry name" value="Tscrpt_reg_AsnC-like"/>
</dbReference>
<dbReference type="InterPro" id="IPR019887">
    <property type="entry name" value="Tscrpt_reg_AsnC/Lrp_C"/>
</dbReference>
<evidence type="ECO:0000313" key="6">
    <source>
        <dbReference type="Proteomes" id="UP001139450"/>
    </source>
</evidence>
<keyword evidence="3" id="KW-0804">Transcription</keyword>
<comment type="caution">
    <text evidence="5">The sequence shown here is derived from an EMBL/GenBank/DDBJ whole genome shotgun (WGS) entry which is preliminary data.</text>
</comment>
<dbReference type="InterPro" id="IPR036388">
    <property type="entry name" value="WH-like_DNA-bd_sf"/>
</dbReference>
<dbReference type="Gene3D" id="3.30.70.920">
    <property type="match status" value="1"/>
</dbReference>
<keyword evidence="1" id="KW-0805">Transcription regulation</keyword>
<dbReference type="Gene3D" id="1.10.10.10">
    <property type="entry name" value="Winged helix-like DNA-binding domain superfamily/Winged helix DNA-binding domain"/>
    <property type="match status" value="1"/>
</dbReference>
<dbReference type="InterPro" id="IPR036390">
    <property type="entry name" value="WH_DNA-bd_sf"/>
</dbReference>
<gene>
    <name evidence="5" type="ORF">MUY27_00800</name>
</gene>
<dbReference type="GO" id="GO:0005829">
    <property type="term" value="C:cytosol"/>
    <property type="evidence" value="ECO:0007669"/>
    <property type="project" value="TreeGrafter"/>
</dbReference>
<evidence type="ECO:0000259" key="4">
    <source>
        <dbReference type="PROSITE" id="PS50956"/>
    </source>
</evidence>
<dbReference type="InterPro" id="IPR011008">
    <property type="entry name" value="Dimeric_a/b-barrel"/>
</dbReference>
<evidence type="ECO:0000256" key="2">
    <source>
        <dbReference type="ARBA" id="ARBA00023125"/>
    </source>
</evidence>
<dbReference type="GO" id="GO:0043565">
    <property type="term" value="F:sequence-specific DNA binding"/>
    <property type="evidence" value="ECO:0007669"/>
    <property type="project" value="InterPro"/>
</dbReference>
<keyword evidence="2" id="KW-0238">DNA-binding</keyword>
<sequence length="158" mass="18339">MLSKLDQTDLQILQLLQQNARLTNKEIGERLNKTATPIYERIKRLQEQGYIKGYVAVLDHKKVDRGLMAFTHIQLKDHSNEALCIFVEQMARFDEVLECYQMSGEYDFILRVAVKDLDTYHDFLVNKVFKVVPLGSVQTTFVLKETKRETAFPLIGTK</sequence>
<dbReference type="SUPFAM" id="SSF54909">
    <property type="entry name" value="Dimeric alpha+beta barrel"/>
    <property type="match status" value="1"/>
</dbReference>
<dbReference type="PRINTS" id="PR00033">
    <property type="entry name" value="HTHASNC"/>
</dbReference>
<feature type="domain" description="HTH asnC-type" evidence="4">
    <location>
        <begin position="5"/>
        <end position="68"/>
    </location>
</feature>
<dbReference type="InterPro" id="IPR000485">
    <property type="entry name" value="AsnC-type_HTH_dom"/>
</dbReference>
<evidence type="ECO:0000256" key="3">
    <source>
        <dbReference type="ARBA" id="ARBA00023163"/>
    </source>
</evidence>
<evidence type="ECO:0000313" key="5">
    <source>
        <dbReference type="EMBL" id="MCJ8208224.1"/>
    </source>
</evidence>
<dbReference type="AlphaFoldDB" id="A0A9X1WZ67"/>
<dbReference type="Pfam" id="PF13412">
    <property type="entry name" value="HTH_24"/>
    <property type="match status" value="1"/>
</dbReference>
<dbReference type="SUPFAM" id="SSF46785">
    <property type="entry name" value="Winged helix' DNA-binding domain"/>
    <property type="match status" value="1"/>
</dbReference>
<keyword evidence="6" id="KW-1185">Reference proteome</keyword>
<dbReference type="RefSeq" id="WP_245128058.1">
    <property type="nucleotide sequence ID" value="NZ_JALJEJ010000001.1"/>
</dbReference>
<dbReference type="Pfam" id="PF01037">
    <property type="entry name" value="AsnC_trans_reg"/>
    <property type="match status" value="1"/>
</dbReference>
<dbReference type="PROSITE" id="PS50956">
    <property type="entry name" value="HTH_ASNC_2"/>
    <property type="match status" value="1"/>
</dbReference>
<proteinExistence type="predicted"/>
<reference evidence="5" key="1">
    <citation type="submission" date="2022-04" db="EMBL/GenBank/DDBJ databases">
        <title>Mucilaginibacter sp. RS28 isolated from freshwater.</title>
        <authorList>
            <person name="Ko S.-R."/>
        </authorList>
    </citation>
    <scope>NUCLEOTIDE SEQUENCE</scope>
    <source>
        <strain evidence="5">RS28</strain>
    </source>
</reference>
<organism evidence="5 6">
    <name type="scientific">Mucilaginibacter straminoryzae</name>
    <dbReference type="NCBI Taxonomy" id="2932774"/>
    <lineage>
        <taxon>Bacteria</taxon>
        <taxon>Pseudomonadati</taxon>
        <taxon>Bacteroidota</taxon>
        <taxon>Sphingobacteriia</taxon>
        <taxon>Sphingobacteriales</taxon>
        <taxon>Sphingobacteriaceae</taxon>
        <taxon>Mucilaginibacter</taxon>
    </lineage>
</organism>
<accession>A0A9X1WZ67</accession>
<dbReference type="EMBL" id="JALJEJ010000001">
    <property type="protein sequence ID" value="MCJ8208224.1"/>
    <property type="molecule type" value="Genomic_DNA"/>
</dbReference>
<dbReference type="Proteomes" id="UP001139450">
    <property type="component" value="Unassembled WGS sequence"/>
</dbReference>
<protein>
    <submittedName>
        <fullName evidence="5">Lrp/AsnC family transcriptional regulator</fullName>
    </submittedName>
</protein>
<name>A0A9X1WZ67_9SPHI</name>
<dbReference type="SMART" id="SM00344">
    <property type="entry name" value="HTH_ASNC"/>
    <property type="match status" value="1"/>
</dbReference>
<dbReference type="GO" id="GO:0043200">
    <property type="term" value="P:response to amino acid"/>
    <property type="evidence" value="ECO:0007669"/>
    <property type="project" value="TreeGrafter"/>
</dbReference>
<dbReference type="PANTHER" id="PTHR30154:SF34">
    <property type="entry name" value="TRANSCRIPTIONAL REGULATOR AZLB"/>
    <property type="match status" value="1"/>
</dbReference>